<reference evidence="1 2" key="1">
    <citation type="submission" date="2019-03" db="EMBL/GenBank/DDBJ databases">
        <title>San Antonio Military Medical Center submission to MRSN (WRAIR), pending publication.</title>
        <authorList>
            <person name="Blyth D.M."/>
            <person name="Mccarthy S.L."/>
            <person name="Schall S.E."/>
            <person name="Stam J.A."/>
            <person name="Ong A.C."/>
            <person name="Mcgann P.T."/>
        </authorList>
    </citation>
    <scope>NUCLEOTIDE SEQUENCE [LARGE SCALE GENOMIC DNA]</scope>
    <source>
        <strain evidence="1 2">MRSN571793</strain>
    </source>
</reference>
<organism evidence="1 2">
    <name type="scientific">Dysgonomonas capnocytophagoides</name>
    <dbReference type="NCBI Taxonomy" id="45254"/>
    <lineage>
        <taxon>Bacteria</taxon>
        <taxon>Pseudomonadati</taxon>
        <taxon>Bacteroidota</taxon>
        <taxon>Bacteroidia</taxon>
        <taxon>Bacteroidales</taxon>
        <taxon>Dysgonomonadaceae</taxon>
        <taxon>Dysgonomonas</taxon>
    </lineage>
</organism>
<evidence type="ECO:0000313" key="1">
    <source>
        <dbReference type="EMBL" id="TFD95327.1"/>
    </source>
</evidence>
<comment type="caution">
    <text evidence="1">The sequence shown here is derived from an EMBL/GenBank/DDBJ whole genome shotgun (WGS) entry which is preliminary data.</text>
</comment>
<dbReference type="Proteomes" id="UP000297861">
    <property type="component" value="Unassembled WGS sequence"/>
</dbReference>
<keyword evidence="2" id="KW-1185">Reference proteome</keyword>
<dbReference type="OrthoDB" id="998769at2"/>
<gene>
    <name evidence="1" type="ORF">E2605_12975</name>
</gene>
<protein>
    <submittedName>
        <fullName evidence="1">Uncharacterized protein</fullName>
    </submittedName>
</protein>
<accession>A0A4Y8KY08</accession>
<name>A0A4Y8KY08_9BACT</name>
<dbReference type="RefSeq" id="WP_051290940.1">
    <property type="nucleotide sequence ID" value="NZ_JAWZLG010000100.1"/>
</dbReference>
<dbReference type="EMBL" id="SOML01000008">
    <property type="protein sequence ID" value="TFD95327.1"/>
    <property type="molecule type" value="Genomic_DNA"/>
</dbReference>
<dbReference type="STRING" id="1121485.GCA_000426485_01419"/>
<proteinExistence type="predicted"/>
<sequence length="133" mass="15834">MTTKEIPTEQLYSKIIEQASSVLKLSISQIKEKYTDYPICLMDYIERDIHEKSIEIRFDKENITLTCAFNKDGNCNKSFLFPDDDQLIENFVGYLTDHHDYSFMRSRFMLGNCYLKIKELKEQRSDICLVFYQ</sequence>
<evidence type="ECO:0000313" key="2">
    <source>
        <dbReference type="Proteomes" id="UP000297861"/>
    </source>
</evidence>
<dbReference type="AlphaFoldDB" id="A0A4Y8KY08"/>